<dbReference type="Pfam" id="PF08245">
    <property type="entry name" value="Mur_ligase_M"/>
    <property type="match status" value="1"/>
</dbReference>
<dbReference type="GO" id="GO:0005524">
    <property type="term" value="F:ATP binding"/>
    <property type="evidence" value="ECO:0007669"/>
    <property type="project" value="UniProtKB-KW"/>
</dbReference>
<dbReference type="PANTHER" id="PTHR11136">
    <property type="entry name" value="FOLYLPOLYGLUTAMATE SYNTHASE-RELATED"/>
    <property type="match status" value="1"/>
</dbReference>
<dbReference type="InterPro" id="IPR004101">
    <property type="entry name" value="Mur_ligase_C"/>
</dbReference>
<evidence type="ECO:0000256" key="9">
    <source>
        <dbReference type="ARBA" id="ARBA00047493"/>
    </source>
</evidence>
<evidence type="ECO:0000256" key="6">
    <source>
        <dbReference type="ARBA" id="ARBA00022840"/>
    </source>
</evidence>
<reference evidence="12" key="1">
    <citation type="submission" date="2020-10" db="EMBL/GenBank/DDBJ databases">
        <authorList>
            <person name="Gilroy R."/>
        </authorList>
    </citation>
    <scope>NUCLEOTIDE SEQUENCE</scope>
    <source>
        <strain evidence="12">ChiW25-3613</strain>
    </source>
</reference>
<dbReference type="InterPro" id="IPR018109">
    <property type="entry name" value="Folylpolyglutamate_synth_CS"/>
</dbReference>
<evidence type="ECO:0000256" key="7">
    <source>
        <dbReference type="ARBA" id="ARBA00022842"/>
    </source>
</evidence>
<dbReference type="InterPro" id="IPR036565">
    <property type="entry name" value="Mur-like_cat_sf"/>
</dbReference>
<dbReference type="InterPro" id="IPR001645">
    <property type="entry name" value="Folylpolyglutamate_synth"/>
</dbReference>
<dbReference type="GO" id="GO:0004326">
    <property type="term" value="F:tetrahydrofolylpolyglutamate synthase activity"/>
    <property type="evidence" value="ECO:0007669"/>
    <property type="project" value="UniProtKB-EC"/>
</dbReference>
<evidence type="ECO:0000256" key="1">
    <source>
        <dbReference type="ARBA" id="ARBA00008276"/>
    </source>
</evidence>
<dbReference type="PIRSF" id="PIRSF001563">
    <property type="entry name" value="Folylpolyglu_synth"/>
    <property type="match status" value="1"/>
</dbReference>
<proteinExistence type="inferred from homology"/>
<protein>
    <recommendedName>
        <fullName evidence="2">tetrahydrofolate synthase</fullName>
        <ecNumber evidence="2">6.3.2.17</ecNumber>
    </recommendedName>
    <alternativeName>
        <fullName evidence="8">Tetrahydrofolylpolyglutamate synthase</fullName>
    </alternativeName>
</protein>
<evidence type="ECO:0000313" key="13">
    <source>
        <dbReference type="Proteomes" id="UP000824179"/>
    </source>
</evidence>
<evidence type="ECO:0000259" key="11">
    <source>
        <dbReference type="Pfam" id="PF08245"/>
    </source>
</evidence>
<keyword evidence="3" id="KW-0436">Ligase</keyword>
<keyword evidence="6" id="KW-0067">ATP-binding</keyword>
<dbReference type="Gene3D" id="3.40.1190.10">
    <property type="entry name" value="Mur-like, catalytic domain"/>
    <property type="match status" value="1"/>
</dbReference>
<dbReference type="AlphaFoldDB" id="A0A9D1AIE6"/>
<keyword evidence="7" id="KW-0460">Magnesium</keyword>
<feature type="domain" description="Mur ligase central" evidence="11">
    <location>
        <begin position="41"/>
        <end position="185"/>
    </location>
</feature>
<evidence type="ECO:0000256" key="3">
    <source>
        <dbReference type="ARBA" id="ARBA00022598"/>
    </source>
</evidence>
<accession>A0A9D1AIE6</accession>
<dbReference type="InterPro" id="IPR013221">
    <property type="entry name" value="Mur_ligase_cen"/>
</dbReference>
<dbReference type="SUPFAM" id="SSF53623">
    <property type="entry name" value="MurD-like peptide ligases, catalytic domain"/>
    <property type="match status" value="1"/>
</dbReference>
<evidence type="ECO:0000259" key="10">
    <source>
        <dbReference type="Pfam" id="PF02875"/>
    </source>
</evidence>
<keyword evidence="5" id="KW-0547">Nucleotide-binding</keyword>
<evidence type="ECO:0000313" key="12">
    <source>
        <dbReference type="EMBL" id="HIR39746.1"/>
    </source>
</evidence>
<evidence type="ECO:0000256" key="4">
    <source>
        <dbReference type="ARBA" id="ARBA00022723"/>
    </source>
</evidence>
<dbReference type="InterPro" id="IPR036615">
    <property type="entry name" value="Mur_ligase_C_dom_sf"/>
</dbReference>
<comment type="catalytic activity">
    <reaction evidence="9">
        <text>(6S)-5,6,7,8-tetrahydrofolyl-(gamma-L-Glu)(n) + L-glutamate + ATP = (6S)-5,6,7,8-tetrahydrofolyl-(gamma-L-Glu)(n+1) + ADP + phosphate + H(+)</text>
        <dbReference type="Rhea" id="RHEA:10580"/>
        <dbReference type="Rhea" id="RHEA-COMP:14738"/>
        <dbReference type="Rhea" id="RHEA-COMP:14740"/>
        <dbReference type="ChEBI" id="CHEBI:15378"/>
        <dbReference type="ChEBI" id="CHEBI:29985"/>
        <dbReference type="ChEBI" id="CHEBI:30616"/>
        <dbReference type="ChEBI" id="CHEBI:43474"/>
        <dbReference type="ChEBI" id="CHEBI:141005"/>
        <dbReference type="ChEBI" id="CHEBI:456216"/>
        <dbReference type="EC" id="6.3.2.17"/>
    </reaction>
</comment>
<dbReference type="Proteomes" id="UP000824179">
    <property type="component" value="Unassembled WGS sequence"/>
</dbReference>
<sequence>MSVTDRVVNMRADGMRFGTERTRALLDKLGSPDEKLKIIHVSGTNGKGSVCAYLTSILLADGKTVGTYTTPEVFSFEEQFCINGEPLRTYEKYLRRVQQAADGMADSPTAYERQTAAAFLMFAGERCEYAVVECCMGGLEDTTNAVNKKLLAVVTSVSLEHTKYLGDTLEKIARHKAGIINNCPSVISRCVPQEVRPIFFNLGAVIAEEPCDIRECEEGTYFDCGGQRYFTKMLGCRQPYNAATAITAAKILGIGDAATVRGIAQAEIPGRLQLIRADGRDYILDGAHNPESFIPLAAMLVGRYAGRERGIIYGCLSDKDIGTVLNGLKGCAEHVVGVRPDSYRAMDFDKIISECRAVFADVGGAASMGEALESCRGDVVAVCGTFTFLKEAREWIEKRL</sequence>
<dbReference type="PROSITE" id="PS01011">
    <property type="entry name" value="FOLYLPOLYGLU_SYNT_1"/>
    <property type="match status" value="1"/>
</dbReference>
<evidence type="ECO:0000256" key="8">
    <source>
        <dbReference type="ARBA" id="ARBA00030592"/>
    </source>
</evidence>
<gene>
    <name evidence="12" type="ORF">IAB90_05105</name>
</gene>
<comment type="similarity">
    <text evidence="1">Belongs to the folylpolyglutamate synthase family.</text>
</comment>
<dbReference type="NCBIfam" id="TIGR01499">
    <property type="entry name" value="folC"/>
    <property type="match status" value="1"/>
</dbReference>
<dbReference type="Pfam" id="PF02875">
    <property type="entry name" value="Mur_ligase_C"/>
    <property type="match status" value="1"/>
</dbReference>
<dbReference type="SUPFAM" id="SSF53244">
    <property type="entry name" value="MurD-like peptide ligases, peptide-binding domain"/>
    <property type="match status" value="1"/>
</dbReference>
<dbReference type="GO" id="GO:0008841">
    <property type="term" value="F:dihydrofolate synthase activity"/>
    <property type="evidence" value="ECO:0007669"/>
    <property type="project" value="TreeGrafter"/>
</dbReference>
<evidence type="ECO:0000256" key="5">
    <source>
        <dbReference type="ARBA" id="ARBA00022741"/>
    </source>
</evidence>
<name>A0A9D1AIE6_9FIRM</name>
<feature type="domain" description="Mur ligase C-terminal" evidence="10">
    <location>
        <begin position="270"/>
        <end position="385"/>
    </location>
</feature>
<evidence type="ECO:0000256" key="2">
    <source>
        <dbReference type="ARBA" id="ARBA00013025"/>
    </source>
</evidence>
<dbReference type="PANTHER" id="PTHR11136:SF0">
    <property type="entry name" value="DIHYDROFOLATE SYNTHETASE-RELATED"/>
    <property type="match status" value="1"/>
</dbReference>
<reference evidence="12" key="2">
    <citation type="journal article" date="2021" name="PeerJ">
        <title>Extensive microbial diversity within the chicken gut microbiome revealed by metagenomics and culture.</title>
        <authorList>
            <person name="Gilroy R."/>
            <person name="Ravi A."/>
            <person name="Getino M."/>
            <person name="Pursley I."/>
            <person name="Horton D.L."/>
            <person name="Alikhan N.F."/>
            <person name="Baker D."/>
            <person name="Gharbi K."/>
            <person name="Hall N."/>
            <person name="Watson M."/>
            <person name="Adriaenssens E.M."/>
            <person name="Foster-Nyarko E."/>
            <person name="Jarju S."/>
            <person name="Secka A."/>
            <person name="Antonio M."/>
            <person name="Oren A."/>
            <person name="Chaudhuri R.R."/>
            <person name="La Ragione R."/>
            <person name="Hildebrand F."/>
            <person name="Pallen M.J."/>
        </authorList>
    </citation>
    <scope>NUCLEOTIDE SEQUENCE</scope>
    <source>
        <strain evidence="12">ChiW25-3613</strain>
    </source>
</reference>
<dbReference type="EC" id="6.3.2.17" evidence="2"/>
<comment type="caution">
    <text evidence="12">The sequence shown here is derived from an EMBL/GenBank/DDBJ whole genome shotgun (WGS) entry which is preliminary data.</text>
</comment>
<dbReference type="EMBL" id="DVHB01000085">
    <property type="protein sequence ID" value="HIR39746.1"/>
    <property type="molecule type" value="Genomic_DNA"/>
</dbReference>
<organism evidence="12 13">
    <name type="scientific">Candidatus Coproplasma stercoripullorum</name>
    <dbReference type="NCBI Taxonomy" id="2840751"/>
    <lineage>
        <taxon>Bacteria</taxon>
        <taxon>Bacillati</taxon>
        <taxon>Bacillota</taxon>
        <taxon>Clostridia</taxon>
        <taxon>Eubacteriales</taxon>
        <taxon>Candidatus Coproplasma</taxon>
    </lineage>
</organism>
<keyword evidence="4" id="KW-0479">Metal-binding</keyword>
<dbReference type="Gene3D" id="3.90.190.20">
    <property type="entry name" value="Mur ligase, C-terminal domain"/>
    <property type="match status" value="1"/>
</dbReference>
<dbReference type="GO" id="GO:0005737">
    <property type="term" value="C:cytoplasm"/>
    <property type="evidence" value="ECO:0007669"/>
    <property type="project" value="TreeGrafter"/>
</dbReference>
<dbReference type="GO" id="GO:0046872">
    <property type="term" value="F:metal ion binding"/>
    <property type="evidence" value="ECO:0007669"/>
    <property type="project" value="UniProtKB-KW"/>
</dbReference>